<comment type="caution">
    <text evidence="5">The sequence shown here is derived from an EMBL/GenBank/DDBJ whole genome shotgun (WGS) entry which is preliminary data.</text>
</comment>
<accession>A0ABT1IB32</accession>
<sequence>MVGTRGVLDEETGRTKFRLRTHAPSADLAPFVEYHWIVSWDLTEPFTQQVVPHPNVHLVFADEGALVHGVMRGRFTRRLVGRGQVLGVRFHPGGFRPWLGGRVADITDRTLSVSDWWGDAGTEKPVVDAADDAAMVAEAESVLLPRLPEPDPVVERVRELVGLVLGDLALTRVDQLAAVSGLSVRALQRLFNDYVGVGPKWVIRRHRMHEAAARADAGGPVDWAALATELGYSDQAHFTREFTAAIGMSPGRYRLRS</sequence>
<dbReference type="InterPro" id="IPR009057">
    <property type="entry name" value="Homeodomain-like_sf"/>
</dbReference>
<reference evidence="5 6" key="1">
    <citation type="submission" date="2022-06" db="EMBL/GenBank/DDBJ databases">
        <title>Genomic Encyclopedia of Archaeal and Bacterial Type Strains, Phase II (KMG-II): from individual species to whole genera.</title>
        <authorList>
            <person name="Goeker M."/>
        </authorList>
    </citation>
    <scope>NUCLEOTIDE SEQUENCE [LARGE SCALE GENOMIC DNA]</scope>
    <source>
        <strain evidence="5 6">DSM 44255</strain>
    </source>
</reference>
<evidence type="ECO:0000256" key="1">
    <source>
        <dbReference type="ARBA" id="ARBA00023015"/>
    </source>
</evidence>
<dbReference type="PROSITE" id="PS01124">
    <property type="entry name" value="HTH_ARAC_FAMILY_2"/>
    <property type="match status" value="1"/>
</dbReference>
<dbReference type="Proteomes" id="UP001205185">
    <property type="component" value="Unassembled WGS sequence"/>
</dbReference>
<evidence type="ECO:0000313" key="6">
    <source>
        <dbReference type="Proteomes" id="UP001205185"/>
    </source>
</evidence>
<dbReference type="Pfam" id="PF20240">
    <property type="entry name" value="DUF6597"/>
    <property type="match status" value="1"/>
</dbReference>
<keyword evidence="1" id="KW-0805">Transcription regulation</keyword>
<proteinExistence type="predicted"/>
<evidence type="ECO:0000313" key="5">
    <source>
        <dbReference type="EMBL" id="MCP2269831.1"/>
    </source>
</evidence>
<gene>
    <name evidence="5" type="ORF">LV75_002320</name>
</gene>
<name>A0ABT1IB32_9PSEU</name>
<dbReference type="SUPFAM" id="SSF46689">
    <property type="entry name" value="Homeodomain-like"/>
    <property type="match status" value="1"/>
</dbReference>
<dbReference type="InterPro" id="IPR018060">
    <property type="entry name" value="HTH_AraC"/>
</dbReference>
<dbReference type="EMBL" id="JAMTCO010000005">
    <property type="protein sequence ID" value="MCP2269831.1"/>
    <property type="molecule type" value="Genomic_DNA"/>
</dbReference>
<evidence type="ECO:0000259" key="4">
    <source>
        <dbReference type="PROSITE" id="PS01124"/>
    </source>
</evidence>
<dbReference type="InterPro" id="IPR050204">
    <property type="entry name" value="AraC_XylS_family_regulators"/>
</dbReference>
<evidence type="ECO:0000256" key="2">
    <source>
        <dbReference type="ARBA" id="ARBA00023125"/>
    </source>
</evidence>
<feature type="domain" description="HTH araC/xylS-type" evidence="4">
    <location>
        <begin position="155"/>
        <end position="256"/>
    </location>
</feature>
<dbReference type="GO" id="GO:0003677">
    <property type="term" value="F:DNA binding"/>
    <property type="evidence" value="ECO:0007669"/>
    <property type="project" value="UniProtKB-KW"/>
</dbReference>
<evidence type="ECO:0000256" key="3">
    <source>
        <dbReference type="ARBA" id="ARBA00023163"/>
    </source>
</evidence>
<dbReference type="InterPro" id="IPR046532">
    <property type="entry name" value="DUF6597"/>
</dbReference>
<dbReference type="Gene3D" id="1.10.10.60">
    <property type="entry name" value="Homeodomain-like"/>
    <property type="match status" value="1"/>
</dbReference>
<keyword evidence="2 5" id="KW-0238">DNA-binding</keyword>
<dbReference type="PANTHER" id="PTHR46796:SF15">
    <property type="entry name" value="BLL1074 PROTEIN"/>
    <property type="match status" value="1"/>
</dbReference>
<organism evidence="5 6">
    <name type="scientific">Actinokineospora diospyrosa</name>
    <dbReference type="NCBI Taxonomy" id="103728"/>
    <lineage>
        <taxon>Bacteria</taxon>
        <taxon>Bacillati</taxon>
        <taxon>Actinomycetota</taxon>
        <taxon>Actinomycetes</taxon>
        <taxon>Pseudonocardiales</taxon>
        <taxon>Pseudonocardiaceae</taxon>
        <taxon>Actinokineospora</taxon>
    </lineage>
</organism>
<dbReference type="Pfam" id="PF12833">
    <property type="entry name" value="HTH_18"/>
    <property type="match status" value="1"/>
</dbReference>
<keyword evidence="6" id="KW-1185">Reference proteome</keyword>
<protein>
    <submittedName>
        <fullName evidence="5">AraC-type DNA-binding protein</fullName>
    </submittedName>
</protein>
<keyword evidence="3" id="KW-0804">Transcription</keyword>
<dbReference type="SMART" id="SM00342">
    <property type="entry name" value="HTH_ARAC"/>
    <property type="match status" value="1"/>
</dbReference>
<dbReference type="PANTHER" id="PTHR46796">
    <property type="entry name" value="HTH-TYPE TRANSCRIPTIONAL ACTIVATOR RHAS-RELATED"/>
    <property type="match status" value="1"/>
</dbReference>